<evidence type="ECO:0000256" key="1">
    <source>
        <dbReference type="SAM" id="Coils"/>
    </source>
</evidence>
<protein>
    <recommendedName>
        <fullName evidence="5">Plasmid transfer protein</fullName>
    </recommendedName>
</protein>
<keyword evidence="2" id="KW-0732">Signal</keyword>
<feature type="chain" id="PRO_5046857896" description="Plasmid transfer protein" evidence="2">
    <location>
        <begin position="20"/>
        <end position="218"/>
    </location>
</feature>
<dbReference type="RefSeq" id="WP_208057401.1">
    <property type="nucleotide sequence ID" value="NZ_JAGDYP010000001.1"/>
</dbReference>
<evidence type="ECO:0000256" key="2">
    <source>
        <dbReference type="SAM" id="SignalP"/>
    </source>
</evidence>
<evidence type="ECO:0000313" key="4">
    <source>
        <dbReference type="Proteomes" id="UP000681610"/>
    </source>
</evidence>
<proteinExistence type="predicted"/>
<feature type="coiled-coil region" evidence="1">
    <location>
        <begin position="32"/>
        <end position="59"/>
    </location>
</feature>
<sequence length="218" mass="24700">MKNKILLSTLAILPFTTIAQNLYFDAATSLTLKNYANSIEKGQEKIEKEQNKLQKAQAFIATQLAAANKIQDKIYHGLSEVSGTLQNGMQIKRIIEETKECLEYHKEVNDMIRKHPQYAPFAHKAIKGAYEQALQLGAEIASVKTGGKEHLATAGDRYMLLSRIESKVIGLKLWFLSIKLAMENVIRIGVIRALNPFQSYIDTDKDIIQNILERYKNF</sequence>
<gene>
    <name evidence="3" type="ORF">J4N46_00295</name>
</gene>
<evidence type="ECO:0000313" key="3">
    <source>
        <dbReference type="EMBL" id="MBO1882909.1"/>
    </source>
</evidence>
<dbReference type="EMBL" id="JAGDYP010000001">
    <property type="protein sequence ID" value="MBO1882909.1"/>
    <property type="molecule type" value="Genomic_DNA"/>
</dbReference>
<evidence type="ECO:0008006" key="5">
    <source>
        <dbReference type="Google" id="ProtNLM"/>
    </source>
</evidence>
<organism evidence="3 4">
    <name type="scientific">Capnocytophaga bilenii</name>
    <dbReference type="NCBI Taxonomy" id="2819369"/>
    <lineage>
        <taxon>Bacteria</taxon>
        <taxon>Pseudomonadati</taxon>
        <taxon>Bacteroidota</taxon>
        <taxon>Flavobacteriia</taxon>
        <taxon>Flavobacteriales</taxon>
        <taxon>Flavobacteriaceae</taxon>
        <taxon>Capnocytophaga</taxon>
    </lineage>
</organism>
<reference evidence="3 4" key="1">
    <citation type="submission" date="2021-03" db="EMBL/GenBank/DDBJ databases">
        <title>Isolation and description of Capnocytophaga bilenii sp. nov., a novel Capnocytophaga species, isolated from a gingivitis subject.</title>
        <authorList>
            <person name="Antezack A."/>
            <person name="Monnet-Corti V."/>
            <person name="La Scola B."/>
        </authorList>
    </citation>
    <scope>NUCLEOTIDE SEQUENCE [LARGE SCALE GENOMIC DNA]</scope>
    <source>
        <strain evidence="3 4">Marseille-Q4570</strain>
    </source>
</reference>
<keyword evidence="4" id="KW-1185">Reference proteome</keyword>
<keyword evidence="1" id="KW-0175">Coiled coil</keyword>
<feature type="signal peptide" evidence="2">
    <location>
        <begin position="1"/>
        <end position="19"/>
    </location>
</feature>
<accession>A0ABS3PUB9</accession>
<dbReference type="Proteomes" id="UP000681610">
    <property type="component" value="Unassembled WGS sequence"/>
</dbReference>
<name>A0ABS3PUB9_9FLAO</name>
<comment type="caution">
    <text evidence="3">The sequence shown here is derived from an EMBL/GenBank/DDBJ whole genome shotgun (WGS) entry which is preliminary data.</text>
</comment>